<dbReference type="Pfam" id="PF03816">
    <property type="entry name" value="LytR_cpsA_psr"/>
    <property type="match status" value="1"/>
</dbReference>
<feature type="domain" description="Cell envelope-related transcriptional attenuator" evidence="3">
    <location>
        <begin position="68"/>
        <end position="204"/>
    </location>
</feature>
<feature type="domain" description="LytR/CpsA/Psr regulator C-terminal" evidence="4">
    <location>
        <begin position="302"/>
        <end position="401"/>
    </location>
</feature>
<evidence type="ECO:0000256" key="2">
    <source>
        <dbReference type="SAM" id="Phobius"/>
    </source>
</evidence>
<name>A0A9D9HPW0_9SPIR</name>
<dbReference type="Gene3D" id="3.40.630.190">
    <property type="entry name" value="LCP protein"/>
    <property type="match status" value="1"/>
</dbReference>
<keyword evidence="2" id="KW-1133">Transmembrane helix</keyword>
<reference evidence="5" key="1">
    <citation type="submission" date="2020-10" db="EMBL/GenBank/DDBJ databases">
        <authorList>
            <person name="Gilroy R."/>
        </authorList>
    </citation>
    <scope>NUCLEOTIDE SEQUENCE</scope>
    <source>
        <strain evidence="5">10532</strain>
    </source>
</reference>
<dbReference type="AlphaFoldDB" id="A0A9D9HPW0"/>
<keyword evidence="2" id="KW-0812">Transmembrane</keyword>
<keyword evidence="2" id="KW-0472">Membrane</keyword>
<dbReference type="Proteomes" id="UP000823638">
    <property type="component" value="Unassembled WGS sequence"/>
</dbReference>
<protein>
    <submittedName>
        <fullName evidence="5">LCP family protein</fullName>
    </submittedName>
</protein>
<dbReference type="Gene3D" id="3.30.70.2390">
    <property type="match status" value="1"/>
</dbReference>
<dbReference type="Pfam" id="PF13399">
    <property type="entry name" value="LytR_C"/>
    <property type="match status" value="1"/>
</dbReference>
<dbReference type="InterPro" id="IPR004474">
    <property type="entry name" value="LytR_CpsA_psr"/>
</dbReference>
<evidence type="ECO:0000259" key="4">
    <source>
        <dbReference type="Pfam" id="PF13399"/>
    </source>
</evidence>
<dbReference type="InterPro" id="IPR050922">
    <property type="entry name" value="LytR/CpsA/Psr_CW_biosynth"/>
</dbReference>
<comment type="similarity">
    <text evidence="1">Belongs to the LytR/CpsA/Psr (LCP) family.</text>
</comment>
<evidence type="ECO:0000259" key="3">
    <source>
        <dbReference type="Pfam" id="PF03816"/>
    </source>
</evidence>
<feature type="transmembrane region" description="Helical" evidence="2">
    <location>
        <begin position="12"/>
        <end position="35"/>
    </location>
</feature>
<organism evidence="5 6">
    <name type="scientific">Candidatus Gallitreponema excrementavium</name>
    <dbReference type="NCBI Taxonomy" id="2840840"/>
    <lineage>
        <taxon>Bacteria</taxon>
        <taxon>Pseudomonadati</taxon>
        <taxon>Spirochaetota</taxon>
        <taxon>Spirochaetia</taxon>
        <taxon>Spirochaetales</taxon>
        <taxon>Candidatus Gallitreponema</taxon>
    </lineage>
</organism>
<evidence type="ECO:0000313" key="6">
    <source>
        <dbReference type="Proteomes" id="UP000823638"/>
    </source>
</evidence>
<evidence type="ECO:0000256" key="1">
    <source>
        <dbReference type="ARBA" id="ARBA00006068"/>
    </source>
</evidence>
<proteinExistence type="inferred from homology"/>
<dbReference type="PANTHER" id="PTHR33392">
    <property type="entry name" value="POLYISOPRENYL-TEICHOIC ACID--PEPTIDOGLYCAN TEICHOIC ACID TRANSFERASE TAGU"/>
    <property type="match status" value="1"/>
</dbReference>
<evidence type="ECO:0000313" key="5">
    <source>
        <dbReference type="EMBL" id="MBO8457956.1"/>
    </source>
</evidence>
<dbReference type="InterPro" id="IPR027381">
    <property type="entry name" value="LytR/CpsA/Psr_C"/>
</dbReference>
<dbReference type="EMBL" id="JADIMM010000080">
    <property type="protein sequence ID" value="MBO8457956.1"/>
    <property type="molecule type" value="Genomic_DNA"/>
</dbReference>
<reference evidence="5" key="2">
    <citation type="journal article" date="2021" name="PeerJ">
        <title>Extensive microbial diversity within the chicken gut microbiome revealed by metagenomics and culture.</title>
        <authorList>
            <person name="Gilroy R."/>
            <person name="Ravi A."/>
            <person name="Getino M."/>
            <person name="Pursley I."/>
            <person name="Horton D.L."/>
            <person name="Alikhan N.F."/>
            <person name="Baker D."/>
            <person name="Gharbi K."/>
            <person name="Hall N."/>
            <person name="Watson M."/>
            <person name="Adriaenssens E.M."/>
            <person name="Foster-Nyarko E."/>
            <person name="Jarju S."/>
            <person name="Secka A."/>
            <person name="Antonio M."/>
            <person name="Oren A."/>
            <person name="Chaudhuri R.R."/>
            <person name="La Ragione R."/>
            <person name="Hildebrand F."/>
            <person name="Pallen M.J."/>
        </authorList>
    </citation>
    <scope>NUCLEOTIDE SEQUENCE</scope>
    <source>
        <strain evidence="5">10532</strain>
    </source>
</reference>
<gene>
    <name evidence="5" type="ORF">IAA81_06985</name>
</gene>
<accession>A0A9D9HPW0</accession>
<dbReference type="PANTHER" id="PTHR33392:SF6">
    <property type="entry name" value="POLYISOPRENYL-TEICHOIC ACID--PEPTIDOGLYCAN TEICHOIC ACID TRANSFERASE TAGU"/>
    <property type="match status" value="1"/>
</dbReference>
<sequence>MIKISKTIKLDRTVLFLFLILIVLVVTTVLLVIGLNENQVAKSLETDSVVKTLFVIEQNGIPVEIAVLAYYPETGRSAMFDIPGDFGKIIQSLERVDRIDVLYRNGRIFEFKKEIEEIMRLSIPFYITMDVEGLRRITDLLGGLEIFIPEPVDFVDDSGVRVLLPKGNVLLDGEKLVTYLLYDNPDEYIPTGENRKQQTVISLLKALNKNSAKILKRPFYQVLEKNVKSNISGEDLHSLFQYLVNIDGERLIPQGVTGTYREVDGQMLLFPDRDGETFREIINQSFIELVATGEVDYERIYAIEVLNGTDIQNLARNCGNIYQSFGFDVVRVANASEQNYENTVVIDHISENPMAQVIAQLIRCERVVSPGVDEDLSQTEGIYWENSGYSVDFTIILGRDFNGRYVRN</sequence>
<comment type="caution">
    <text evidence="5">The sequence shown here is derived from an EMBL/GenBank/DDBJ whole genome shotgun (WGS) entry which is preliminary data.</text>
</comment>